<dbReference type="InterPro" id="IPR019301">
    <property type="entry name" value="Flagellar_prot_FlgJ_N"/>
</dbReference>
<dbReference type="Pfam" id="PF10135">
    <property type="entry name" value="Rod-binding"/>
    <property type="match status" value="1"/>
</dbReference>
<feature type="domain" description="Flagellar protein FlgJ N-terminal" evidence="1">
    <location>
        <begin position="31"/>
        <end position="79"/>
    </location>
</feature>
<proteinExistence type="predicted"/>
<evidence type="ECO:0000313" key="2">
    <source>
        <dbReference type="EMBL" id="PRY91535.1"/>
    </source>
</evidence>
<dbReference type="OrthoDB" id="7690273at2"/>
<organism evidence="2 3">
    <name type="scientific">Donghicola tyrosinivorans</name>
    <dbReference type="NCBI Taxonomy" id="1652492"/>
    <lineage>
        <taxon>Bacteria</taxon>
        <taxon>Pseudomonadati</taxon>
        <taxon>Pseudomonadota</taxon>
        <taxon>Alphaproteobacteria</taxon>
        <taxon>Rhodobacterales</taxon>
        <taxon>Roseobacteraceae</taxon>
        <taxon>Donghicola</taxon>
    </lineage>
</organism>
<sequence>MIPSTLPPTAITPSDRIKTAAKELEVTFATQMLKAAGFDKPQETFGGGAGEAQFSSFLLETRARALVDAGGFGLARQLETALQKMENLK</sequence>
<protein>
    <submittedName>
        <fullName evidence="2">Rod binding protein</fullName>
    </submittedName>
</protein>
<keyword evidence="3" id="KW-1185">Reference proteome</keyword>
<evidence type="ECO:0000313" key="3">
    <source>
        <dbReference type="Proteomes" id="UP000238392"/>
    </source>
</evidence>
<dbReference type="EMBL" id="PVTQ01000003">
    <property type="protein sequence ID" value="PRY91535.1"/>
    <property type="molecule type" value="Genomic_DNA"/>
</dbReference>
<reference evidence="2 3" key="1">
    <citation type="submission" date="2018-03" db="EMBL/GenBank/DDBJ databases">
        <title>Genomic Encyclopedia of Archaeal and Bacterial Type Strains, Phase II (KMG-II): from individual species to whole genera.</title>
        <authorList>
            <person name="Goeker M."/>
        </authorList>
    </citation>
    <scope>NUCLEOTIDE SEQUENCE [LARGE SCALE GENOMIC DNA]</scope>
    <source>
        <strain evidence="2 3">DSM 100212</strain>
    </source>
</reference>
<gene>
    <name evidence="2" type="ORF">CLV74_103119</name>
</gene>
<dbReference type="AlphaFoldDB" id="A0A2T0WY11"/>
<comment type="caution">
    <text evidence="2">The sequence shown here is derived from an EMBL/GenBank/DDBJ whole genome shotgun (WGS) entry which is preliminary data.</text>
</comment>
<evidence type="ECO:0000259" key="1">
    <source>
        <dbReference type="Pfam" id="PF10135"/>
    </source>
</evidence>
<name>A0A2T0WY11_9RHOB</name>
<accession>A0A2T0WY11</accession>
<dbReference type="Proteomes" id="UP000238392">
    <property type="component" value="Unassembled WGS sequence"/>
</dbReference>